<dbReference type="GO" id="GO:0005506">
    <property type="term" value="F:iron ion binding"/>
    <property type="evidence" value="ECO:0007669"/>
    <property type="project" value="InterPro"/>
</dbReference>
<dbReference type="Gene3D" id="1.10.630.10">
    <property type="entry name" value="Cytochrome P450"/>
    <property type="match status" value="1"/>
</dbReference>
<comment type="similarity">
    <text evidence="1">Belongs to the cytochrome P450 family.</text>
</comment>
<dbReference type="Proteomes" id="UP000570678">
    <property type="component" value="Unassembled WGS sequence"/>
</dbReference>
<proteinExistence type="inferred from homology"/>
<dbReference type="GO" id="GO:0004497">
    <property type="term" value="F:monooxygenase activity"/>
    <property type="evidence" value="ECO:0007669"/>
    <property type="project" value="UniProtKB-KW"/>
</dbReference>
<name>A0A846YGB2_9NOCA</name>
<evidence type="ECO:0000256" key="5">
    <source>
        <dbReference type="ARBA" id="ARBA00023004"/>
    </source>
</evidence>
<evidence type="ECO:0000256" key="3">
    <source>
        <dbReference type="ARBA" id="ARBA00022723"/>
    </source>
</evidence>
<keyword evidence="4" id="KW-0560">Oxidoreductase</keyword>
<evidence type="ECO:0000313" key="7">
    <source>
        <dbReference type="EMBL" id="NKY58003.1"/>
    </source>
</evidence>
<evidence type="ECO:0000256" key="6">
    <source>
        <dbReference type="ARBA" id="ARBA00023033"/>
    </source>
</evidence>
<sequence length="412" mass="44587">MTTPPDTGRAHSAPGRGVEERVPLYTAEFAAHPHRAYRRMRERYGALVPVELAPGVPATLVIGYRSALRILNDPERFPADPRSWEKTVAEDCPVLPVLQWRPNAPRSTGTAHTRYRRAATAALDGVDLHTARRTVEQFAVPLINTFCSVGSADLVREYAFPLTFEVINAMLGCPPEISERAAAATAAIFDGVDADAGNRMFGEAVTDLVEFKRSTPGDDITTRLLNDPARFDEEEMVHQVLALYGVGMGPMQSLVINALSLMLTDDRFADVMLGGAVSTRDALDEVLFDDPPLPNASVTYPRQPVLVGSAWLPAHQPVVISLAGCNNDPEIRAGNHTGNRAHLAWGAGPHTCPAQHTAYVVAQEAIDQLLDALPELELAIAAGELTWRPGPLHRTLAALPVIFPSSPPLHIP</sequence>
<evidence type="ECO:0000256" key="2">
    <source>
        <dbReference type="ARBA" id="ARBA00022617"/>
    </source>
</evidence>
<dbReference type="PRINTS" id="PR00359">
    <property type="entry name" value="BP450"/>
</dbReference>
<evidence type="ECO:0000256" key="1">
    <source>
        <dbReference type="ARBA" id="ARBA00010617"/>
    </source>
</evidence>
<reference evidence="7 8" key="1">
    <citation type="submission" date="2020-04" db="EMBL/GenBank/DDBJ databases">
        <title>MicrobeNet Type strains.</title>
        <authorList>
            <person name="Nicholson A.C."/>
        </authorList>
    </citation>
    <scope>NUCLEOTIDE SEQUENCE [LARGE SCALE GENOMIC DNA]</scope>
    <source>
        <strain evidence="7 8">JCM 3332</strain>
    </source>
</reference>
<keyword evidence="6" id="KW-0503">Monooxygenase</keyword>
<evidence type="ECO:0000256" key="4">
    <source>
        <dbReference type="ARBA" id="ARBA00023002"/>
    </source>
</evidence>
<accession>A0A846YGB2</accession>
<dbReference type="PANTHER" id="PTHR46696:SF1">
    <property type="entry name" value="CYTOCHROME P450 YJIB-RELATED"/>
    <property type="match status" value="1"/>
</dbReference>
<evidence type="ECO:0000313" key="8">
    <source>
        <dbReference type="Proteomes" id="UP000570678"/>
    </source>
</evidence>
<keyword evidence="8" id="KW-1185">Reference proteome</keyword>
<dbReference type="InterPro" id="IPR002397">
    <property type="entry name" value="Cyt_P450_B"/>
</dbReference>
<gene>
    <name evidence="7" type="ORF">HGA15_18015</name>
</gene>
<dbReference type="GO" id="GO:0016705">
    <property type="term" value="F:oxidoreductase activity, acting on paired donors, with incorporation or reduction of molecular oxygen"/>
    <property type="evidence" value="ECO:0007669"/>
    <property type="project" value="InterPro"/>
</dbReference>
<dbReference type="PANTHER" id="PTHR46696">
    <property type="entry name" value="P450, PUTATIVE (EUROFUNG)-RELATED"/>
    <property type="match status" value="1"/>
</dbReference>
<keyword evidence="3" id="KW-0479">Metal-binding</keyword>
<organism evidence="7 8">
    <name type="scientific">Nocardia flavorosea</name>
    <dbReference type="NCBI Taxonomy" id="53429"/>
    <lineage>
        <taxon>Bacteria</taxon>
        <taxon>Bacillati</taxon>
        <taxon>Actinomycetota</taxon>
        <taxon>Actinomycetes</taxon>
        <taxon>Mycobacteriales</taxon>
        <taxon>Nocardiaceae</taxon>
        <taxon>Nocardia</taxon>
    </lineage>
</organism>
<dbReference type="InterPro" id="IPR036396">
    <property type="entry name" value="Cyt_P450_sf"/>
</dbReference>
<protein>
    <submittedName>
        <fullName evidence="7">Cytochrome P450</fullName>
    </submittedName>
</protein>
<dbReference type="RefSeq" id="WP_062978438.1">
    <property type="nucleotide sequence ID" value="NZ_JAAXOT010000008.1"/>
</dbReference>
<dbReference type="SUPFAM" id="SSF48264">
    <property type="entry name" value="Cytochrome P450"/>
    <property type="match status" value="1"/>
</dbReference>
<keyword evidence="2" id="KW-0349">Heme</keyword>
<comment type="caution">
    <text evidence="7">The sequence shown here is derived from an EMBL/GenBank/DDBJ whole genome shotgun (WGS) entry which is preliminary data.</text>
</comment>
<dbReference type="GO" id="GO:0020037">
    <property type="term" value="F:heme binding"/>
    <property type="evidence" value="ECO:0007669"/>
    <property type="project" value="InterPro"/>
</dbReference>
<dbReference type="EMBL" id="JAAXOT010000008">
    <property type="protein sequence ID" value="NKY58003.1"/>
    <property type="molecule type" value="Genomic_DNA"/>
</dbReference>
<keyword evidence="5" id="KW-0408">Iron</keyword>
<dbReference type="AlphaFoldDB" id="A0A846YGB2"/>